<dbReference type="Pfam" id="PF00929">
    <property type="entry name" value="RNase_T"/>
    <property type="match status" value="1"/>
</dbReference>
<dbReference type="InterPro" id="IPR013520">
    <property type="entry name" value="Ribonucl_H"/>
</dbReference>
<dbReference type="InterPro" id="IPR012337">
    <property type="entry name" value="RNaseH-like_sf"/>
</dbReference>
<keyword evidence="2" id="KW-0378">Hydrolase</keyword>
<dbReference type="SMART" id="SM00479">
    <property type="entry name" value="EXOIII"/>
    <property type="match status" value="1"/>
</dbReference>
<evidence type="ECO:0000256" key="2">
    <source>
        <dbReference type="ARBA" id="ARBA00022801"/>
    </source>
</evidence>
<keyword evidence="6" id="KW-1185">Reference proteome</keyword>
<evidence type="ECO:0000313" key="6">
    <source>
        <dbReference type="Proteomes" id="UP000272528"/>
    </source>
</evidence>
<dbReference type="InterPro" id="IPR047201">
    <property type="entry name" value="ERI-1_3'hExo-like"/>
</dbReference>
<organism evidence="5 6">
    <name type="scientific">Paenibacillus albus</name>
    <dbReference type="NCBI Taxonomy" id="2495582"/>
    <lineage>
        <taxon>Bacteria</taxon>
        <taxon>Bacillati</taxon>
        <taxon>Bacillota</taxon>
        <taxon>Bacilli</taxon>
        <taxon>Bacillales</taxon>
        <taxon>Paenibacillaceae</taxon>
        <taxon>Paenibacillus</taxon>
    </lineage>
</organism>
<dbReference type="CDD" id="cd06133">
    <property type="entry name" value="ERI-1_3'hExo_like"/>
    <property type="match status" value="1"/>
</dbReference>
<dbReference type="KEGG" id="palb:EJC50_20725"/>
<evidence type="ECO:0000256" key="1">
    <source>
        <dbReference type="ARBA" id="ARBA00022722"/>
    </source>
</evidence>
<keyword evidence="1" id="KW-0540">Nuclease</keyword>
<protein>
    <submittedName>
        <fullName evidence="5">Exonuclease domain-containing protein</fullName>
    </submittedName>
</protein>
<dbReference type="InterPro" id="IPR051274">
    <property type="entry name" value="3-5_Exoribonuclease"/>
</dbReference>
<keyword evidence="3 5" id="KW-0269">Exonuclease</keyword>
<dbReference type="Proteomes" id="UP000272528">
    <property type="component" value="Chromosome"/>
</dbReference>
<dbReference type="AlphaFoldDB" id="A0A3Q8X9F1"/>
<dbReference type="RefSeq" id="WP_126017527.1">
    <property type="nucleotide sequence ID" value="NZ_CP034437.1"/>
</dbReference>
<dbReference type="PANTHER" id="PTHR23044:SF61">
    <property type="entry name" value="3'-5' EXORIBONUCLEASE 1-RELATED"/>
    <property type="match status" value="1"/>
</dbReference>
<evidence type="ECO:0000259" key="4">
    <source>
        <dbReference type="SMART" id="SM00479"/>
    </source>
</evidence>
<dbReference type="GO" id="GO:0000175">
    <property type="term" value="F:3'-5'-RNA exonuclease activity"/>
    <property type="evidence" value="ECO:0007669"/>
    <property type="project" value="InterPro"/>
</dbReference>
<dbReference type="Gene3D" id="3.30.420.10">
    <property type="entry name" value="Ribonuclease H-like superfamily/Ribonuclease H"/>
    <property type="match status" value="1"/>
</dbReference>
<sequence>MDYIILDIEFNGRKFASDLPMEVIEIGAVRLNEALEPVNEFTALIKPVYFAKLNEFIKKKTGIPQEGIDAAESFPTVMTAFLSWLGPHENFLILTWGGEDMKRIVFDTRMHKMDDAYWLEAKYYDLLKGYIRYKGVSNDVSVEAALLDLGLGGEDNNAHRALEDARMTGDIFRAVFNELDFSRIQHYVDVFSNAKERKLVKNAIRIIAQQKVTPTWAMIAEHVLSNKISLEDPRKVAELEAYFDAEMAKPRKVKPPAAAAAAPAPTE</sequence>
<accession>A0A3Q8X9F1</accession>
<dbReference type="PANTHER" id="PTHR23044">
    <property type="entry name" value="3'-5' EXONUCLEASE ERI1-RELATED"/>
    <property type="match status" value="1"/>
</dbReference>
<dbReference type="SUPFAM" id="SSF53098">
    <property type="entry name" value="Ribonuclease H-like"/>
    <property type="match status" value="1"/>
</dbReference>
<dbReference type="GO" id="GO:0003676">
    <property type="term" value="F:nucleic acid binding"/>
    <property type="evidence" value="ECO:0007669"/>
    <property type="project" value="InterPro"/>
</dbReference>
<evidence type="ECO:0000256" key="3">
    <source>
        <dbReference type="ARBA" id="ARBA00022839"/>
    </source>
</evidence>
<proteinExistence type="predicted"/>
<evidence type="ECO:0000313" key="5">
    <source>
        <dbReference type="EMBL" id="AZN41821.1"/>
    </source>
</evidence>
<name>A0A3Q8X9F1_9BACL</name>
<gene>
    <name evidence="5" type="ORF">EJC50_20725</name>
</gene>
<dbReference type="InterPro" id="IPR036397">
    <property type="entry name" value="RNaseH_sf"/>
</dbReference>
<dbReference type="EMBL" id="CP034437">
    <property type="protein sequence ID" value="AZN41821.1"/>
    <property type="molecule type" value="Genomic_DNA"/>
</dbReference>
<reference evidence="6" key="1">
    <citation type="submission" date="2018-12" db="EMBL/GenBank/DDBJ databases">
        <title>Genome sequence of Peanibacillus sp.</title>
        <authorList>
            <person name="Subramani G."/>
            <person name="Srinivasan S."/>
            <person name="Kim M.K."/>
        </authorList>
    </citation>
    <scope>NUCLEOTIDE SEQUENCE [LARGE SCALE GENOMIC DNA]</scope>
    <source>
        <strain evidence="6">18JY67-1</strain>
    </source>
</reference>
<feature type="domain" description="Exonuclease" evidence="4">
    <location>
        <begin position="2"/>
        <end position="181"/>
    </location>
</feature>
<dbReference type="OrthoDB" id="159416at2"/>